<evidence type="ECO:0000259" key="2">
    <source>
        <dbReference type="Pfam" id="PF07007"/>
    </source>
</evidence>
<organism evidence="3 4">
    <name type="scientific">Roseibacillus persicicus</name>
    <dbReference type="NCBI Taxonomy" id="454148"/>
    <lineage>
        <taxon>Bacteria</taxon>
        <taxon>Pseudomonadati</taxon>
        <taxon>Verrucomicrobiota</taxon>
        <taxon>Verrucomicrobiia</taxon>
        <taxon>Verrucomicrobiales</taxon>
        <taxon>Verrucomicrobiaceae</taxon>
        <taxon>Roseibacillus</taxon>
    </lineage>
</organism>
<proteinExistence type="predicted"/>
<dbReference type="AlphaFoldDB" id="A0A918TXD1"/>
<dbReference type="Gene3D" id="1.20.1270.180">
    <property type="match status" value="1"/>
</dbReference>
<feature type="region of interest" description="Disordered" evidence="1">
    <location>
        <begin position="1"/>
        <end position="23"/>
    </location>
</feature>
<gene>
    <name evidence="3" type="ORF">GCM10007100_39170</name>
</gene>
<feature type="compositionally biased region" description="Low complexity" evidence="1">
    <location>
        <begin position="115"/>
        <end position="129"/>
    </location>
</feature>
<evidence type="ECO:0000313" key="3">
    <source>
        <dbReference type="EMBL" id="GHC67268.1"/>
    </source>
</evidence>
<keyword evidence="4" id="KW-1185">Reference proteome</keyword>
<evidence type="ECO:0000256" key="1">
    <source>
        <dbReference type="SAM" id="MobiDB-lite"/>
    </source>
</evidence>
<dbReference type="InterPro" id="IPR009739">
    <property type="entry name" value="LprI-like_N"/>
</dbReference>
<name>A0A918TXD1_9BACT</name>
<evidence type="ECO:0000313" key="4">
    <source>
        <dbReference type="Proteomes" id="UP000644507"/>
    </source>
</evidence>
<dbReference type="EMBL" id="BMXI01000023">
    <property type="protein sequence ID" value="GHC67268.1"/>
    <property type="molecule type" value="Genomic_DNA"/>
</dbReference>
<reference evidence="3" key="1">
    <citation type="journal article" date="2014" name="Int. J. Syst. Evol. Microbiol.">
        <title>Complete genome sequence of Corynebacterium casei LMG S-19264T (=DSM 44701T), isolated from a smear-ripened cheese.</title>
        <authorList>
            <consortium name="US DOE Joint Genome Institute (JGI-PGF)"/>
            <person name="Walter F."/>
            <person name="Albersmeier A."/>
            <person name="Kalinowski J."/>
            <person name="Ruckert C."/>
        </authorList>
    </citation>
    <scope>NUCLEOTIDE SEQUENCE</scope>
    <source>
        <strain evidence="3">KCTC 12988</strain>
    </source>
</reference>
<comment type="caution">
    <text evidence="3">The sequence shown here is derived from an EMBL/GenBank/DDBJ whole genome shotgun (WGS) entry which is preliminary data.</text>
</comment>
<feature type="region of interest" description="Disordered" evidence="1">
    <location>
        <begin position="114"/>
        <end position="136"/>
    </location>
</feature>
<dbReference type="Pfam" id="PF07007">
    <property type="entry name" value="LprI"/>
    <property type="match status" value="1"/>
</dbReference>
<feature type="domain" description="Lysozyme inhibitor LprI-like N-terminal" evidence="2">
    <location>
        <begin position="7"/>
        <end position="96"/>
    </location>
</feature>
<accession>A0A918TXD1</accession>
<reference evidence="3" key="2">
    <citation type="submission" date="2020-09" db="EMBL/GenBank/DDBJ databases">
        <authorList>
            <person name="Sun Q."/>
            <person name="Kim S."/>
        </authorList>
    </citation>
    <scope>NUCLEOTIDE SEQUENCE</scope>
    <source>
        <strain evidence="3">KCTC 12988</strain>
    </source>
</reference>
<feature type="compositionally biased region" description="Polar residues" evidence="1">
    <location>
        <begin position="1"/>
        <end position="19"/>
    </location>
</feature>
<protein>
    <recommendedName>
        <fullName evidence="2">Lysozyme inhibitor LprI-like N-terminal domain-containing protein</fullName>
    </recommendedName>
</protein>
<dbReference type="Proteomes" id="UP000644507">
    <property type="component" value="Unassembled WGS sequence"/>
</dbReference>
<sequence length="338" mass="37423">MAGSVSAQNAVNGNEQAASSAEAERKIMETTFDEILTIVGKESERGKMFRRAQNEWIKYVKEQAQADADGVSGEAKYPQSYFQTMRELTRYRTRVLEGCLQRLQAEKIGVRGDVASSTESASSSGNSSARDWKNEVGDEPSAATVALYEAEIEGVSGVLGGQWRGEELWRGVFLADRGDSIVLYGGKMERGGVVFEAWQEGTRIGRGFVRDEDGDLRGRFFDERRRESPIVLKLRKQPNPVSYDVALTRYTGLLDTEELEIGLEWHDTRFVRGKIGERILTGHNYSQGKLFLVETDAAEGGNALAVWSLEKKSAGGGTRWAGTRKTLDGSIQKVDFGR</sequence>